<evidence type="ECO:0000256" key="1">
    <source>
        <dbReference type="ARBA" id="ARBA00004123"/>
    </source>
</evidence>
<evidence type="ECO:0000259" key="10">
    <source>
        <dbReference type="Pfam" id="PF15412"/>
    </source>
</evidence>
<dbReference type="Pfam" id="PF15412">
    <property type="entry name" value="Nse4-Nse3_bdg"/>
    <property type="match status" value="1"/>
</dbReference>
<evidence type="ECO:0000256" key="8">
    <source>
        <dbReference type="SAM" id="MobiDB-lite"/>
    </source>
</evidence>
<keyword evidence="6 7" id="KW-0539">Nucleus</keyword>
<evidence type="ECO:0000259" key="9">
    <source>
        <dbReference type="Pfam" id="PF08743"/>
    </source>
</evidence>
<organism evidence="11 12">
    <name type="scientific">Glomus cerebriforme</name>
    <dbReference type="NCBI Taxonomy" id="658196"/>
    <lineage>
        <taxon>Eukaryota</taxon>
        <taxon>Fungi</taxon>
        <taxon>Fungi incertae sedis</taxon>
        <taxon>Mucoromycota</taxon>
        <taxon>Glomeromycotina</taxon>
        <taxon>Glomeromycetes</taxon>
        <taxon>Glomerales</taxon>
        <taxon>Glomeraceae</taxon>
        <taxon>Glomus</taxon>
    </lineage>
</organism>
<sequence length="325" mass="37895">MDISGEEQERNESVSYSTKLDEILGSKTYDPDQNKEEKRWLRREYRNLISTTEENRLEYLRPDSEGLSNNIARANDLHQKVKNTHEATLDSRLLVLTSDLGVQKARRMRLDNNSFDVENYITKLITFMGGRQIDNDNEEPDLNWTSIGKLASKFTTRVPTSDFMLGPLSVETKEREKRIRHSLNKDKSAMKEPEQLKEKDIERQENETTRNVKMVYDILGERQPINFFEFIINPESFGQTVENLFYLSFLIRDGKVNIDDESGQPILTLCEPPTADNYAEGLIKKQLVMEIDMKTWQEIIETYEINESVIPTRISRQRTTGKWLG</sequence>
<comment type="caution">
    <text evidence="11">The sequence shown here is derived from an EMBL/GenBank/DDBJ whole genome shotgun (WGS) entry which is preliminary data.</text>
</comment>
<dbReference type="Pfam" id="PF08743">
    <property type="entry name" value="Nse4_C"/>
    <property type="match status" value="1"/>
</dbReference>
<evidence type="ECO:0000256" key="5">
    <source>
        <dbReference type="ARBA" id="ARBA00023204"/>
    </source>
</evidence>
<keyword evidence="3 7" id="KW-0227">DNA damage</keyword>
<evidence type="ECO:0000256" key="7">
    <source>
        <dbReference type="RuleBase" id="RU365071"/>
    </source>
</evidence>
<protein>
    <recommendedName>
        <fullName evidence="7">Non-structural maintenance of chromosomes element 4</fullName>
    </recommendedName>
</protein>
<dbReference type="GO" id="GO:0005634">
    <property type="term" value="C:nucleus"/>
    <property type="evidence" value="ECO:0007669"/>
    <property type="project" value="UniProtKB-SubCell"/>
</dbReference>
<dbReference type="InterPro" id="IPR014854">
    <property type="entry name" value="Nse4_C"/>
</dbReference>
<dbReference type="EMBL" id="QKYT01000026">
    <property type="protein sequence ID" value="RIA97708.1"/>
    <property type="molecule type" value="Genomic_DNA"/>
</dbReference>
<evidence type="ECO:0000256" key="4">
    <source>
        <dbReference type="ARBA" id="ARBA00023172"/>
    </source>
</evidence>
<dbReference type="Proteomes" id="UP000265703">
    <property type="component" value="Unassembled WGS sequence"/>
</dbReference>
<evidence type="ECO:0000313" key="12">
    <source>
        <dbReference type="Proteomes" id="UP000265703"/>
    </source>
</evidence>
<reference evidence="11 12" key="1">
    <citation type="submission" date="2018-06" db="EMBL/GenBank/DDBJ databases">
        <title>Comparative genomics reveals the genomic features of Rhizophagus irregularis, R. cerebriforme, R. diaphanum and Gigaspora rosea, and their symbiotic lifestyle signature.</title>
        <authorList>
            <person name="Morin E."/>
            <person name="San Clemente H."/>
            <person name="Chen E.C.H."/>
            <person name="De La Providencia I."/>
            <person name="Hainaut M."/>
            <person name="Kuo A."/>
            <person name="Kohler A."/>
            <person name="Murat C."/>
            <person name="Tang N."/>
            <person name="Roy S."/>
            <person name="Loubradou J."/>
            <person name="Henrissat B."/>
            <person name="Grigoriev I.V."/>
            <person name="Corradi N."/>
            <person name="Roux C."/>
            <person name="Martin F.M."/>
        </authorList>
    </citation>
    <scope>NUCLEOTIDE SEQUENCE [LARGE SCALE GENOMIC DNA]</scope>
    <source>
        <strain evidence="11 12">DAOM 227022</strain>
    </source>
</reference>
<keyword evidence="12" id="KW-1185">Reference proteome</keyword>
<comment type="subunit">
    <text evidence="7">Component of the SMC5-SMC6 complex.</text>
</comment>
<dbReference type="OrthoDB" id="361242at2759"/>
<evidence type="ECO:0000256" key="6">
    <source>
        <dbReference type="ARBA" id="ARBA00023242"/>
    </source>
</evidence>
<feature type="region of interest" description="Disordered" evidence="8">
    <location>
        <begin position="1"/>
        <end position="36"/>
    </location>
</feature>
<dbReference type="GO" id="GO:0030915">
    <property type="term" value="C:Smc5-Smc6 complex"/>
    <property type="evidence" value="ECO:0007669"/>
    <property type="project" value="UniProtKB-UniRule"/>
</dbReference>
<evidence type="ECO:0000313" key="11">
    <source>
        <dbReference type="EMBL" id="RIA97708.1"/>
    </source>
</evidence>
<dbReference type="InterPro" id="IPR029225">
    <property type="entry name" value="Nse4_Nse3-bd"/>
</dbReference>
<comment type="subcellular location">
    <subcellularLocation>
        <location evidence="1 7">Nucleus</location>
    </subcellularLocation>
</comment>
<feature type="domain" description="Nse4/EID protein Nse3/MAGE-binding" evidence="10">
    <location>
        <begin position="90"/>
        <end position="139"/>
    </location>
</feature>
<gene>
    <name evidence="11" type="ORF">C1645_686614</name>
</gene>
<dbReference type="PANTHER" id="PTHR16140:SF0">
    <property type="entry name" value="NON-STRUCTURAL MAINTENANCE OF CHROMOSOMES ELEMENT 4"/>
    <property type="match status" value="1"/>
</dbReference>
<feature type="domain" description="Non-structural maintenance of chromosome element 4 C-terminal" evidence="9">
    <location>
        <begin position="224"/>
        <end position="310"/>
    </location>
</feature>
<name>A0A397TI96_9GLOM</name>
<dbReference type="AlphaFoldDB" id="A0A397TI96"/>
<dbReference type="GO" id="GO:0006281">
    <property type="term" value="P:DNA repair"/>
    <property type="evidence" value="ECO:0007669"/>
    <property type="project" value="UniProtKB-UniRule"/>
</dbReference>
<comment type="function">
    <text evidence="7">Component of the SMC5-SMC6 complex, that promotes sister chromatid alignment after DNA damage and facilitates double-stranded DNA breaks (DSBs) repair via homologous recombination between sister chromatids.</text>
</comment>
<keyword evidence="4 7" id="KW-0233">DNA recombination</keyword>
<evidence type="ECO:0000256" key="2">
    <source>
        <dbReference type="ARBA" id="ARBA00008997"/>
    </source>
</evidence>
<keyword evidence="5 7" id="KW-0234">DNA repair</keyword>
<dbReference type="GO" id="GO:0006310">
    <property type="term" value="P:DNA recombination"/>
    <property type="evidence" value="ECO:0007669"/>
    <property type="project" value="UniProtKB-UniRule"/>
</dbReference>
<comment type="similarity">
    <text evidence="2 7">Belongs to the NSE4 family.</text>
</comment>
<evidence type="ECO:0000256" key="3">
    <source>
        <dbReference type="ARBA" id="ARBA00022763"/>
    </source>
</evidence>
<feature type="compositionally biased region" description="Basic and acidic residues" evidence="8">
    <location>
        <begin position="19"/>
        <end position="36"/>
    </location>
</feature>
<dbReference type="STRING" id="658196.A0A397TI96"/>
<proteinExistence type="inferred from homology"/>
<dbReference type="PANTHER" id="PTHR16140">
    <property type="entry name" value="NON-STRUCTURAL MAINTENANCE OF CHROMOSOMES ELEMENT 4"/>
    <property type="match status" value="1"/>
</dbReference>
<dbReference type="InterPro" id="IPR027786">
    <property type="entry name" value="Nse4/EID"/>
</dbReference>
<accession>A0A397TI96</accession>